<evidence type="ECO:0000313" key="1">
    <source>
        <dbReference type="EMBL" id="KAI3690275.1"/>
    </source>
</evidence>
<sequence length="74" mass="8047">MATRRSNNSPMAAVGGKMVKADHRDGGWRRKPTEGKLVAGVGGEGSRCIDGDEALHDLMKMEVHFYDLHPDLLG</sequence>
<name>A0ACB8YXT3_CICIN</name>
<keyword evidence="2" id="KW-1185">Reference proteome</keyword>
<protein>
    <submittedName>
        <fullName evidence="1">Uncharacterized protein</fullName>
    </submittedName>
</protein>
<reference evidence="2" key="1">
    <citation type="journal article" date="2022" name="Mol. Ecol. Resour.">
        <title>The genomes of chicory, endive, great burdock and yacon provide insights into Asteraceae palaeo-polyploidization history and plant inulin production.</title>
        <authorList>
            <person name="Fan W."/>
            <person name="Wang S."/>
            <person name="Wang H."/>
            <person name="Wang A."/>
            <person name="Jiang F."/>
            <person name="Liu H."/>
            <person name="Zhao H."/>
            <person name="Xu D."/>
            <person name="Zhang Y."/>
        </authorList>
    </citation>
    <scope>NUCLEOTIDE SEQUENCE [LARGE SCALE GENOMIC DNA]</scope>
    <source>
        <strain evidence="2">cv. Punajuju</strain>
    </source>
</reference>
<gene>
    <name evidence="1" type="ORF">L2E82_48254</name>
</gene>
<comment type="caution">
    <text evidence="1">The sequence shown here is derived from an EMBL/GenBank/DDBJ whole genome shotgun (WGS) entry which is preliminary data.</text>
</comment>
<dbReference type="EMBL" id="CM042017">
    <property type="protein sequence ID" value="KAI3690275.1"/>
    <property type="molecule type" value="Genomic_DNA"/>
</dbReference>
<organism evidence="1 2">
    <name type="scientific">Cichorium intybus</name>
    <name type="common">Chicory</name>
    <dbReference type="NCBI Taxonomy" id="13427"/>
    <lineage>
        <taxon>Eukaryota</taxon>
        <taxon>Viridiplantae</taxon>
        <taxon>Streptophyta</taxon>
        <taxon>Embryophyta</taxon>
        <taxon>Tracheophyta</taxon>
        <taxon>Spermatophyta</taxon>
        <taxon>Magnoliopsida</taxon>
        <taxon>eudicotyledons</taxon>
        <taxon>Gunneridae</taxon>
        <taxon>Pentapetalae</taxon>
        <taxon>asterids</taxon>
        <taxon>campanulids</taxon>
        <taxon>Asterales</taxon>
        <taxon>Asteraceae</taxon>
        <taxon>Cichorioideae</taxon>
        <taxon>Cichorieae</taxon>
        <taxon>Cichoriinae</taxon>
        <taxon>Cichorium</taxon>
    </lineage>
</organism>
<dbReference type="Proteomes" id="UP001055811">
    <property type="component" value="Linkage Group LG09"/>
</dbReference>
<evidence type="ECO:0000313" key="2">
    <source>
        <dbReference type="Proteomes" id="UP001055811"/>
    </source>
</evidence>
<reference evidence="1 2" key="2">
    <citation type="journal article" date="2022" name="Mol. Ecol. Resour.">
        <title>The genomes of chicory, endive, great burdock and yacon provide insights into Asteraceae paleo-polyploidization history and plant inulin production.</title>
        <authorList>
            <person name="Fan W."/>
            <person name="Wang S."/>
            <person name="Wang H."/>
            <person name="Wang A."/>
            <person name="Jiang F."/>
            <person name="Liu H."/>
            <person name="Zhao H."/>
            <person name="Xu D."/>
            <person name="Zhang Y."/>
        </authorList>
    </citation>
    <scope>NUCLEOTIDE SEQUENCE [LARGE SCALE GENOMIC DNA]</scope>
    <source>
        <strain evidence="2">cv. Punajuju</strain>
        <tissue evidence="1">Leaves</tissue>
    </source>
</reference>
<accession>A0ACB8YXT3</accession>
<proteinExistence type="predicted"/>